<comment type="caution">
    <text evidence="2">The sequence shown here is derived from an EMBL/GenBank/DDBJ whole genome shotgun (WGS) entry which is preliminary data.</text>
</comment>
<keyword evidence="3" id="KW-1185">Reference proteome</keyword>
<feature type="chain" id="PRO_5037811331" evidence="1">
    <location>
        <begin position="29"/>
        <end position="277"/>
    </location>
</feature>
<dbReference type="EMBL" id="JAAQPH010000006">
    <property type="protein sequence ID" value="NIA68812.1"/>
    <property type="molecule type" value="Genomic_DNA"/>
</dbReference>
<protein>
    <submittedName>
        <fullName evidence="2">Uncharacterized protein</fullName>
    </submittedName>
</protein>
<organism evidence="2 3">
    <name type="scientific">Pelagibius litoralis</name>
    <dbReference type="NCBI Taxonomy" id="374515"/>
    <lineage>
        <taxon>Bacteria</taxon>
        <taxon>Pseudomonadati</taxon>
        <taxon>Pseudomonadota</taxon>
        <taxon>Alphaproteobacteria</taxon>
        <taxon>Rhodospirillales</taxon>
        <taxon>Rhodovibrionaceae</taxon>
        <taxon>Pelagibius</taxon>
    </lineage>
</organism>
<name>A0A967C928_9PROT</name>
<dbReference type="RefSeq" id="WP_167223806.1">
    <property type="nucleotide sequence ID" value="NZ_JAAQPH010000006.1"/>
</dbReference>
<proteinExistence type="predicted"/>
<accession>A0A967C928</accession>
<evidence type="ECO:0000313" key="2">
    <source>
        <dbReference type="EMBL" id="NIA68812.1"/>
    </source>
</evidence>
<sequence length="277" mass="30184">MTQYRFSVPKTALAALAVLLSSTAASQAGPFGASESVATPGGGNNSFVQLKQISGFTGNMGFNYIGDSAYVPAGTAFNKFIKLRFSVNCPANYRVHEAGIRVRGNDVFNYEFELVSPGDLPYDQNTWEQALEQEPWDFDKVVSTGIAAIEDAGNNGPVYVSLDKELDSRTEFYGSCSASQPSSGLPFLYYDSHAENGDLRPMTRVRYQLQNSFVMSTGQQLKAANGNTTAEPREIKRLRHRKPAVVAVPVLKTPAFKATGGCPYDCPPPVMKQRKVQ</sequence>
<keyword evidence="1" id="KW-0732">Signal</keyword>
<evidence type="ECO:0000256" key="1">
    <source>
        <dbReference type="SAM" id="SignalP"/>
    </source>
</evidence>
<evidence type="ECO:0000313" key="3">
    <source>
        <dbReference type="Proteomes" id="UP000761264"/>
    </source>
</evidence>
<gene>
    <name evidence="2" type="ORF">HBA54_09435</name>
</gene>
<dbReference type="AlphaFoldDB" id="A0A967C928"/>
<dbReference type="Proteomes" id="UP000761264">
    <property type="component" value="Unassembled WGS sequence"/>
</dbReference>
<reference evidence="2" key="1">
    <citation type="submission" date="2020-03" db="EMBL/GenBank/DDBJ databases">
        <title>Genome of Pelagibius litoralis DSM 21314T.</title>
        <authorList>
            <person name="Wang G."/>
        </authorList>
    </citation>
    <scope>NUCLEOTIDE SEQUENCE</scope>
    <source>
        <strain evidence="2">DSM 21314</strain>
    </source>
</reference>
<feature type="signal peptide" evidence="1">
    <location>
        <begin position="1"/>
        <end position="28"/>
    </location>
</feature>